<keyword evidence="3" id="KW-1185">Reference proteome</keyword>
<evidence type="ECO:0000313" key="3">
    <source>
        <dbReference type="Proteomes" id="UP000664844"/>
    </source>
</evidence>
<organism evidence="2 3">
    <name type="scientific">Phormidium pseudopriestleyi FRX01</name>
    <dbReference type="NCBI Taxonomy" id="1759528"/>
    <lineage>
        <taxon>Bacteria</taxon>
        <taxon>Bacillati</taxon>
        <taxon>Cyanobacteriota</taxon>
        <taxon>Cyanophyceae</taxon>
        <taxon>Oscillatoriophycideae</taxon>
        <taxon>Oscillatoriales</taxon>
        <taxon>Oscillatoriaceae</taxon>
        <taxon>Phormidium</taxon>
    </lineage>
</organism>
<sequence>MKLLNLWTIPIAILNVMLIAIPQAIATPLAQAEPPDLCRRVTERRGLAVHRTPDPSQTQIGGVDTNATVTLAANAEPIVGSDGRIWIKITAPVEGYISNGPPNSGGNLAYCSGSARPSPATPAPPPTPTAQSPVSETPEIPNGQFCRQVNGLVTPQGLAIRSAVSGPSQYLLGVPANGRVQLIEDYEYIPDPGGIQRSWVEIEAPIKGFVSVNSLIRCF</sequence>
<evidence type="ECO:0000313" key="2">
    <source>
        <dbReference type="EMBL" id="MBO0350167.1"/>
    </source>
</evidence>
<accession>A0ABS3FSS5</accession>
<gene>
    <name evidence="2" type="ORF">J0895_13805</name>
</gene>
<evidence type="ECO:0000256" key="1">
    <source>
        <dbReference type="SAM" id="MobiDB-lite"/>
    </source>
</evidence>
<feature type="compositionally biased region" description="Pro residues" evidence="1">
    <location>
        <begin position="119"/>
        <end position="128"/>
    </location>
</feature>
<reference evidence="2 3" key="1">
    <citation type="submission" date="2021-03" db="EMBL/GenBank/DDBJ databases">
        <title>Metabolic Capacity of the Antarctic Cyanobacterium Phormidium pseudopriestleyi that Sustains Oxygenic Photosynthesis in the Presence of Hydrogen Sulfide.</title>
        <authorList>
            <person name="Lumian J.E."/>
            <person name="Jungblut A.D."/>
            <person name="Dillon M.L."/>
            <person name="Hawes I."/>
            <person name="Doran P.T."/>
            <person name="Mackey T.J."/>
            <person name="Dick G.J."/>
            <person name="Grettenberger C.L."/>
            <person name="Sumner D.Y."/>
        </authorList>
    </citation>
    <scope>NUCLEOTIDE SEQUENCE [LARGE SCALE GENOMIC DNA]</scope>
    <source>
        <strain evidence="2 3">FRX01</strain>
    </source>
</reference>
<proteinExistence type="predicted"/>
<comment type="caution">
    <text evidence="2">The sequence shown here is derived from an EMBL/GenBank/DDBJ whole genome shotgun (WGS) entry which is preliminary data.</text>
</comment>
<protein>
    <submittedName>
        <fullName evidence="2">SH3 domain-containing protein</fullName>
    </submittedName>
</protein>
<dbReference type="Proteomes" id="UP000664844">
    <property type="component" value="Unassembled WGS sequence"/>
</dbReference>
<dbReference type="EMBL" id="JAFLQW010000369">
    <property type="protein sequence ID" value="MBO0350167.1"/>
    <property type="molecule type" value="Genomic_DNA"/>
</dbReference>
<dbReference type="RefSeq" id="WP_207088658.1">
    <property type="nucleotide sequence ID" value="NZ_JAFLQW010000369.1"/>
</dbReference>
<name>A0ABS3FSS5_9CYAN</name>
<feature type="region of interest" description="Disordered" evidence="1">
    <location>
        <begin position="108"/>
        <end position="137"/>
    </location>
</feature>